<dbReference type="GO" id="GO:0005524">
    <property type="term" value="F:ATP binding"/>
    <property type="evidence" value="ECO:0007669"/>
    <property type="project" value="UniProtKB-KW"/>
</dbReference>
<dbReference type="Gene3D" id="1.20.80.10">
    <property type="match status" value="1"/>
</dbReference>
<dbReference type="GO" id="GO:0005774">
    <property type="term" value="C:vacuolar membrane"/>
    <property type="evidence" value="ECO:0007669"/>
    <property type="project" value="UniProtKB-SubCell"/>
</dbReference>
<dbReference type="GO" id="GO:0005085">
    <property type="term" value="F:guanyl-nucleotide exchange factor activity"/>
    <property type="evidence" value="ECO:0007669"/>
    <property type="project" value="InterPro"/>
</dbReference>
<dbReference type="SUPFAM" id="SSF48425">
    <property type="entry name" value="Sec7 domain"/>
    <property type="match status" value="1"/>
</dbReference>
<feature type="compositionally biased region" description="Acidic residues" evidence="9">
    <location>
        <begin position="1658"/>
        <end position="1671"/>
    </location>
</feature>
<dbReference type="InterPro" id="IPR035984">
    <property type="entry name" value="Acyl-CoA-binding_sf"/>
</dbReference>
<dbReference type="Pfam" id="PF00005">
    <property type="entry name" value="ABC_tran"/>
    <property type="match status" value="2"/>
</dbReference>
<feature type="transmembrane region" description="Helical" evidence="10">
    <location>
        <begin position="980"/>
        <end position="1003"/>
    </location>
</feature>
<evidence type="ECO:0000259" key="14">
    <source>
        <dbReference type="PROSITE" id="PS50929"/>
    </source>
</evidence>
<feature type="compositionally biased region" description="Basic and acidic residues" evidence="9">
    <location>
        <begin position="1629"/>
        <end position="1638"/>
    </location>
</feature>
<evidence type="ECO:0000256" key="10">
    <source>
        <dbReference type="SAM" id="Phobius"/>
    </source>
</evidence>
<dbReference type="SMART" id="SM00222">
    <property type="entry name" value="Sec7"/>
    <property type="match status" value="1"/>
</dbReference>
<dbReference type="SMART" id="SM00382">
    <property type="entry name" value="AAA"/>
    <property type="match status" value="2"/>
</dbReference>
<keyword evidence="3 10" id="KW-0812">Transmembrane</keyword>
<dbReference type="Gene3D" id="1.10.220.20">
    <property type="match status" value="1"/>
</dbReference>
<dbReference type="InterPro" id="IPR000904">
    <property type="entry name" value="Sec7_dom"/>
</dbReference>
<dbReference type="PROSITE" id="PS00211">
    <property type="entry name" value="ABC_TRANSPORTER_1"/>
    <property type="match status" value="2"/>
</dbReference>
<evidence type="ECO:0000259" key="13">
    <source>
        <dbReference type="PROSITE" id="PS50893"/>
    </source>
</evidence>
<feature type="transmembrane region" description="Helical" evidence="10">
    <location>
        <begin position="795"/>
        <end position="817"/>
    </location>
</feature>
<dbReference type="SUPFAM" id="SSF90123">
    <property type="entry name" value="ABC transporter transmembrane region"/>
    <property type="match status" value="2"/>
</dbReference>
<keyword evidence="6" id="KW-0067">ATP-binding</keyword>
<keyword evidence="8 10" id="KW-0472">Membrane</keyword>
<comment type="caution">
    <text evidence="16">The sequence shown here is derived from an EMBL/GenBank/DDBJ whole genome shotgun (WGS) entry which is preliminary data.</text>
</comment>
<feature type="domain" description="ACB" evidence="15">
    <location>
        <begin position="2837"/>
        <end position="2942"/>
    </location>
</feature>
<feature type="transmembrane region" description="Helical" evidence="10">
    <location>
        <begin position="883"/>
        <end position="907"/>
    </location>
</feature>
<dbReference type="CDD" id="cd18579">
    <property type="entry name" value="ABC_6TM_ABCC_D1"/>
    <property type="match status" value="1"/>
</dbReference>
<dbReference type="InterPro" id="IPR014352">
    <property type="entry name" value="FERM/acyl-CoA-bd_prot_sf"/>
</dbReference>
<dbReference type="PROSITE" id="PS50893">
    <property type="entry name" value="ABC_TRANSPORTER_2"/>
    <property type="match status" value="2"/>
</dbReference>
<dbReference type="InterPro" id="IPR036640">
    <property type="entry name" value="ABC1_TM_sf"/>
</dbReference>
<dbReference type="EMBL" id="BRXY01000363">
    <property type="protein sequence ID" value="GMH89830.1"/>
    <property type="molecule type" value="Genomic_DNA"/>
</dbReference>
<feature type="region of interest" description="Disordered" evidence="9">
    <location>
        <begin position="1629"/>
        <end position="1671"/>
    </location>
</feature>
<dbReference type="InterPro" id="IPR000582">
    <property type="entry name" value="Acyl-CoA-binding_protein"/>
</dbReference>
<evidence type="ECO:0000256" key="7">
    <source>
        <dbReference type="ARBA" id="ARBA00022989"/>
    </source>
</evidence>
<feature type="transmembrane region" description="Helical" evidence="10">
    <location>
        <begin position="330"/>
        <end position="358"/>
    </location>
</feature>
<dbReference type="Gene3D" id="3.40.50.300">
    <property type="entry name" value="P-loop containing nucleotide triphosphate hydrolases"/>
    <property type="match status" value="2"/>
</dbReference>
<dbReference type="Proteomes" id="UP001165085">
    <property type="component" value="Unassembled WGS sequence"/>
</dbReference>
<evidence type="ECO:0000313" key="16">
    <source>
        <dbReference type="EMBL" id="GMH89830.1"/>
    </source>
</evidence>
<dbReference type="InterPro" id="IPR050173">
    <property type="entry name" value="ABC_transporter_C-like"/>
</dbReference>
<feature type="transmembrane region" description="Helical" evidence="10">
    <location>
        <begin position="254"/>
        <end position="274"/>
    </location>
</feature>
<feature type="domain" description="ABC transmembrane type-1" evidence="14">
    <location>
        <begin position="760"/>
        <end position="1037"/>
    </location>
</feature>
<feature type="region of interest" description="Disordered" evidence="9">
    <location>
        <begin position="691"/>
        <end position="720"/>
    </location>
</feature>
<evidence type="ECO:0000259" key="15">
    <source>
        <dbReference type="PROSITE" id="PS51228"/>
    </source>
</evidence>
<dbReference type="OrthoDB" id="6500128at2759"/>
<evidence type="ECO:0000256" key="8">
    <source>
        <dbReference type="ARBA" id="ARBA00023136"/>
    </source>
</evidence>
<evidence type="ECO:0000256" key="1">
    <source>
        <dbReference type="ARBA" id="ARBA00004128"/>
    </source>
</evidence>
<protein>
    <submittedName>
        <fullName evidence="16">Uncharacterized protein</fullName>
    </submittedName>
</protein>
<comment type="subcellular location">
    <subcellularLocation>
        <location evidence="1">Vacuole membrane</location>
        <topology evidence="1">Multi-pass membrane protein</topology>
    </subcellularLocation>
</comment>
<dbReference type="Pfam" id="PF00887">
    <property type="entry name" value="ACBP"/>
    <property type="match status" value="1"/>
</dbReference>
<dbReference type="Pfam" id="PF01369">
    <property type="entry name" value="Sec7"/>
    <property type="match status" value="1"/>
</dbReference>
<feature type="transmembrane region" description="Helical" evidence="10">
    <location>
        <begin position="146"/>
        <end position="165"/>
    </location>
</feature>
<dbReference type="Pfam" id="PF00169">
    <property type="entry name" value="PH"/>
    <property type="match status" value="1"/>
</dbReference>
<dbReference type="InterPro" id="IPR044726">
    <property type="entry name" value="ABCC_6TM_D2"/>
</dbReference>
<dbReference type="Gene3D" id="1.20.1560.10">
    <property type="entry name" value="ABC transporter type 1, transmembrane domain"/>
    <property type="match status" value="2"/>
</dbReference>
<dbReference type="Gene3D" id="2.30.29.30">
    <property type="entry name" value="Pleckstrin-homology domain (PH domain)/Phosphotyrosine-binding domain (PTB)"/>
    <property type="match status" value="1"/>
</dbReference>
<dbReference type="GO" id="GO:0032012">
    <property type="term" value="P:regulation of ARF protein signal transduction"/>
    <property type="evidence" value="ECO:0007669"/>
    <property type="project" value="InterPro"/>
</dbReference>
<evidence type="ECO:0000256" key="2">
    <source>
        <dbReference type="ARBA" id="ARBA00022448"/>
    </source>
</evidence>
<feature type="compositionally biased region" description="Low complexity" evidence="9">
    <location>
        <begin position="13"/>
        <end position="24"/>
    </location>
</feature>
<evidence type="ECO:0000256" key="6">
    <source>
        <dbReference type="ARBA" id="ARBA00022840"/>
    </source>
</evidence>
<dbReference type="CDD" id="cd03244">
    <property type="entry name" value="ABCC_MRP_domain2"/>
    <property type="match status" value="1"/>
</dbReference>
<feature type="compositionally biased region" description="Pro residues" evidence="9">
    <location>
        <begin position="1369"/>
        <end position="1378"/>
    </location>
</feature>
<feature type="transmembrane region" description="Helical" evidence="10">
    <location>
        <begin position="109"/>
        <end position="134"/>
    </location>
</feature>
<dbReference type="GO" id="GO:0140359">
    <property type="term" value="F:ABC-type transporter activity"/>
    <property type="evidence" value="ECO:0007669"/>
    <property type="project" value="InterPro"/>
</dbReference>
<dbReference type="InterPro" id="IPR003593">
    <property type="entry name" value="AAA+_ATPase"/>
</dbReference>
<evidence type="ECO:0000256" key="4">
    <source>
        <dbReference type="ARBA" id="ARBA00022737"/>
    </source>
</evidence>
<dbReference type="InterPro" id="IPR044746">
    <property type="entry name" value="ABCC_6TM_D1"/>
</dbReference>
<dbReference type="SUPFAM" id="SSF52540">
    <property type="entry name" value="P-loop containing nucleoside triphosphate hydrolases"/>
    <property type="match status" value="2"/>
</dbReference>
<accession>A0A9W7BP87</accession>
<dbReference type="SUPFAM" id="SSF47027">
    <property type="entry name" value="Acyl-CoA binding protein"/>
    <property type="match status" value="1"/>
</dbReference>
<dbReference type="PANTHER" id="PTHR24223:SF443">
    <property type="entry name" value="MULTIDRUG-RESISTANCE LIKE PROTEIN 1, ISOFORM I"/>
    <property type="match status" value="1"/>
</dbReference>
<name>A0A9W7BP87_9STRA</name>
<dbReference type="CDD" id="cd03250">
    <property type="entry name" value="ABCC_MRP_domain1"/>
    <property type="match status" value="1"/>
</dbReference>
<dbReference type="InterPro" id="IPR011527">
    <property type="entry name" value="ABC1_TM_dom"/>
</dbReference>
<dbReference type="PROSITE" id="PS50190">
    <property type="entry name" value="SEC7"/>
    <property type="match status" value="1"/>
</dbReference>
<evidence type="ECO:0000313" key="17">
    <source>
        <dbReference type="Proteomes" id="UP001165085"/>
    </source>
</evidence>
<dbReference type="InterPro" id="IPR023394">
    <property type="entry name" value="Sec7_C_sf"/>
</dbReference>
<dbReference type="InterPro" id="IPR001849">
    <property type="entry name" value="PH_domain"/>
</dbReference>
<feature type="region of interest" description="Disordered" evidence="9">
    <location>
        <begin position="1367"/>
        <end position="1389"/>
    </location>
</feature>
<dbReference type="InterPro" id="IPR003439">
    <property type="entry name" value="ABC_transporter-like_ATP-bd"/>
</dbReference>
<dbReference type="InterPro" id="IPR017871">
    <property type="entry name" value="ABC_transporter-like_CS"/>
</dbReference>
<organism evidence="16 17">
    <name type="scientific">Triparma strigata</name>
    <dbReference type="NCBI Taxonomy" id="1606541"/>
    <lineage>
        <taxon>Eukaryota</taxon>
        <taxon>Sar</taxon>
        <taxon>Stramenopiles</taxon>
        <taxon>Ochrophyta</taxon>
        <taxon>Bolidophyceae</taxon>
        <taxon>Parmales</taxon>
        <taxon>Triparmaceae</taxon>
        <taxon>Triparma</taxon>
    </lineage>
</organism>
<feature type="compositionally biased region" description="Polar residues" evidence="9">
    <location>
        <begin position="1639"/>
        <end position="1655"/>
    </location>
</feature>
<dbReference type="PANTHER" id="PTHR24223">
    <property type="entry name" value="ATP-BINDING CASSETTE SUB-FAMILY C"/>
    <property type="match status" value="1"/>
</dbReference>
<feature type="domain" description="PH" evidence="11">
    <location>
        <begin position="2673"/>
        <end position="2766"/>
    </location>
</feature>
<gene>
    <name evidence="16" type="ORF">TrST_g9237</name>
</gene>
<feature type="domain" description="ABC transmembrane type-1" evidence="14">
    <location>
        <begin position="111"/>
        <end position="395"/>
    </location>
</feature>
<dbReference type="FunFam" id="1.20.1560.10:FF:000013">
    <property type="entry name" value="ABC transporter C family member 2"/>
    <property type="match status" value="1"/>
</dbReference>
<keyword evidence="4" id="KW-0677">Repeat</keyword>
<evidence type="ECO:0000256" key="9">
    <source>
        <dbReference type="SAM" id="MobiDB-lite"/>
    </source>
</evidence>
<feature type="region of interest" description="Disordered" evidence="9">
    <location>
        <begin position="1419"/>
        <end position="1441"/>
    </location>
</feature>
<evidence type="ECO:0000259" key="11">
    <source>
        <dbReference type="PROSITE" id="PS50003"/>
    </source>
</evidence>
<dbReference type="InterPro" id="IPR011993">
    <property type="entry name" value="PH-like_dom_sf"/>
</dbReference>
<evidence type="ECO:0000256" key="5">
    <source>
        <dbReference type="ARBA" id="ARBA00022741"/>
    </source>
</evidence>
<feature type="domain" description="ABC transporter" evidence="13">
    <location>
        <begin position="430"/>
        <end position="668"/>
    </location>
</feature>
<dbReference type="GO" id="GO:0000062">
    <property type="term" value="F:fatty-acyl-CoA binding"/>
    <property type="evidence" value="ECO:0007669"/>
    <property type="project" value="InterPro"/>
</dbReference>
<feature type="transmembrane region" description="Helical" evidence="10">
    <location>
        <begin position="225"/>
        <end position="248"/>
    </location>
</feature>
<dbReference type="CDD" id="cd18580">
    <property type="entry name" value="ABC_6TM_ABCC_D2"/>
    <property type="match status" value="1"/>
</dbReference>
<dbReference type="SUPFAM" id="SSF50729">
    <property type="entry name" value="PH domain-like"/>
    <property type="match status" value="1"/>
</dbReference>
<dbReference type="FunFam" id="3.40.50.300:FF:000163">
    <property type="entry name" value="Multidrug resistance-associated protein member 4"/>
    <property type="match status" value="1"/>
</dbReference>
<dbReference type="Gene3D" id="1.10.1000.11">
    <property type="entry name" value="Arf Nucleotide-binding Site Opener,domain 2"/>
    <property type="match status" value="1"/>
</dbReference>
<reference evidence="17" key="1">
    <citation type="journal article" date="2023" name="Commun. Biol.">
        <title>Genome analysis of Parmales, the sister group of diatoms, reveals the evolutionary specialization of diatoms from phago-mixotrophs to photoautotrophs.</title>
        <authorList>
            <person name="Ban H."/>
            <person name="Sato S."/>
            <person name="Yoshikawa S."/>
            <person name="Yamada K."/>
            <person name="Nakamura Y."/>
            <person name="Ichinomiya M."/>
            <person name="Sato N."/>
            <person name="Blanc-Mathieu R."/>
            <person name="Endo H."/>
            <person name="Kuwata A."/>
            <person name="Ogata H."/>
        </authorList>
    </citation>
    <scope>NUCLEOTIDE SEQUENCE [LARGE SCALE GENOMIC DNA]</scope>
    <source>
        <strain evidence="17">NIES 3701</strain>
    </source>
</reference>
<dbReference type="Pfam" id="PF00664">
    <property type="entry name" value="ABC_membrane"/>
    <property type="match status" value="2"/>
</dbReference>
<feature type="domain" description="ABC transporter" evidence="13">
    <location>
        <begin position="1078"/>
        <end position="1311"/>
    </location>
</feature>
<keyword evidence="17" id="KW-1185">Reference proteome</keyword>
<feature type="compositionally biased region" description="Pro residues" evidence="9">
    <location>
        <begin position="695"/>
        <end position="707"/>
    </location>
</feature>
<feature type="transmembrane region" description="Helical" evidence="10">
    <location>
        <begin position="754"/>
        <end position="775"/>
    </location>
</feature>
<dbReference type="GO" id="GO:0016887">
    <property type="term" value="F:ATP hydrolysis activity"/>
    <property type="evidence" value="ECO:0007669"/>
    <property type="project" value="InterPro"/>
</dbReference>
<evidence type="ECO:0000259" key="12">
    <source>
        <dbReference type="PROSITE" id="PS50190"/>
    </source>
</evidence>
<keyword evidence="2" id="KW-0813">Transport</keyword>
<dbReference type="SMART" id="SM00233">
    <property type="entry name" value="PH"/>
    <property type="match status" value="1"/>
</dbReference>
<dbReference type="PROSITE" id="PS50929">
    <property type="entry name" value="ABC_TM1F"/>
    <property type="match status" value="2"/>
</dbReference>
<feature type="domain" description="SEC7" evidence="12">
    <location>
        <begin position="2241"/>
        <end position="2446"/>
    </location>
</feature>
<dbReference type="PROSITE" id="PS50003">
    <property type="entry name" value="PH_DOMAIN"/>
    <property type="match status" value="1"/>
</dbReference>
<proteinExistence type="predicted"/>
<keyword evidence="5" id="KW-0547">Nucleotide-binding</keyword>
<evidence type="ECO:0000256" key="3">
    <source>
        <dbReference type="ARBA" id="ARBA00022692"/>
    </source>
</evidence>
<dbReference type="InterPro" id="IPR027417">
    <property type="entry name" value="P-loop_NTPase"/>
</dbReference>
<dbReference type="Pfam" id="PF12783">
    <property type="entry name" value="Sec7-like_HUS"/>
    <property type="match status" value="1"/>
</dbReference>
<dbReference type="InterPro" id="IPR032691">
    <property type="entry name" value="Mon2/Sec7/BIG1-like_HUS"/>
</dbReference>
<dbReference type="CDD" id="cd00171">
    <property type="entry name" value="Sec7"/>
    <property type="match status" value="1"/>
</dbReference>
<dbReference type="InterPro" id="IPR035999">
    <property type="entry name" value="Sec7_dom_sf"/>
</dbReference>
<keyword evidence="7 10" id="KW-1133">Transmembrane helix</keyword>
<dbReference type="PROSITE" id="PS51228">
    <property type="entry name" value="ACB_2"/>
    <property type="match status" value="1"/>
</dbReference>
<sequence>MPVKVINSKATVSAPASQHPSSSAYLPVSTTSAANPLSPEENANAYNILTMGWLNPYVQKGFKSRLEESDALPLNSRDVPANQYLQFQSHYTTHMDIWKAVKATFGWQFGVSSFAMMISNILALSGPVLLKYLIEFVDKSHNPDTAPPVTDGILLCVFMFLAQVLDSTIRAHSMYWGKLVGIGLRNVTILALYNRTFTVPPYTSQSDVGKLVNQMSTDATRYLNVMPAFIMMLAAPVFILFALAILFIVIGPSVFVGLVIMVLYVPLIRKCGLIQKKQQFERMRLGDDRVRVTNEVITGIRVLKFYAWEAKSKDMVNEARRKEAEKLLSFWYWQAASTTLALVCPVLALVATFATYYWSNGSLPPISDTFMALSMFKLIQLPFKAFSEGVSATSQAIVAFRRLQSFLSQEELVVRGRGKESIDETGYIAVEVSGQWGWTDDMEAAPAIDIPEDKPLQVKRGEVLAVVGKVGSGKSSLASAILGELKDLRPDNEVRTENVKVVGSIAYVSQQAFIINASIIDNIIFGKEFNRELFDEAIEQSEMVEDLRQLPDGERTEIGERGINLSGGQKMRVSIARAIYSQATVIIMDDPLAAVDAHVGRNIFKNCIVSHSKLADAAIILVTNALSRLTDDGISEIVVLGEGGKIVERGTYQELVGLDGEFVNLMGGLPKSPTRGGFFLPIMRKESIEEDPEILPKPPDIAPPPSIRPLKEAPADPPPVPPEAGKLITSEERARGDVPMHVYSDYIFRGPSSWFTARSVIMLTLFMVVESLVSVQDYWLGKWGEQKETDDAHSFYANIYFIIFVTMTVLTIGRSIFFSQFAVESSCAAHDNAFTNIVRCPTWWFDVTPVGRILNRFSQDLADIDERLPQVTQLALITTARCLVVVVVSCIPVWYMTFALVPLYFIFMRTREYFRRSSRETQRLLAVTSSPVFQQLEQTLNGLSVIRAFEQQESFKRQFNEKLNLSTSFASCKISLDQWLLIRLTFVSCTIVTMVSLLVVVYASEMEVALVGTVVASALNLTSELRFAVRFFTDMESKLNGFMRLEEYATDLPKEAPAVLPEDANLESSKGWVKEGSIDFEDLQLRYREGLELVLKGVTCKLEGGTKCGIVGRTGSGKSSLMLALFRIVEAAAGTIKIDGVDISDVGLDLLRRKIAIVPQDPVLFSGTVRSNLDPFNEYQEGELESALEQTEMKEYIFRKGGLEMVVENNGENFSVGQRQLLCLARAILRKAKILVCDEHSASIDPLTDELITQTIKVAFKDATMLAIAHRIQSVLEYDKVMVMDEGKVVEFGDPGVLKHVKGGAFNSLCVKAKCHVQDTVIPDDIPQESIHITGVTSTTALLKHLEEGMSVGMSVGRSVGLAVNTAATPPPAPPTSLPAPFQSYSPPSATHARSSSVFDLSSTLEGFRASLSFAASPSRSVSRFPPLQASHPDPKSTHPSEAKTIIDVLICSNAVKAPVNYVEISPSAPPSRSSSPSHVKILVRYGTGPNILSAVGFISPDDGEGVPPGWNVGRGIDRDLKNGGAGGWSHTYSNFPMSLSPSRALYLIYKMSPSPASPITGLLTIPTSHSGLPPGYTCVHKTLTGTACSDLPYALGVRARLGLCSHMGMGEADTMCGTSPYKQTWKDAKSSARDDRSNTIPATMPPSTVASTVASSDDLEEESEIDDASVATDDDENIIEASESRASLEAVKAPPAIFAACVCLYNCQGSSRMVAISQLKSAAAQTTHEVRNLIISIVVDSTYFCCGVQAFREALDFIDDMAPFFEENMGSLSDQFGATPLVVGLLKFMMGLNVTGQTATNEQGKAFFKDWGVRAYEGMVRNLDILLKSVEKQSSDSAQPTPNKDDYKGLYQTDYSWVKGLVKGLVDSAVDRVELTTNTQRAVNYVLRSGTSDTFFSDIGALGNKIFGEDEPQLVAAFTSLATCCKMAGGNVRRLKGGGRVGRDLVSKMVGCELLCRVLKGAGPKFKASLKMGYVVRRLVVQLCLSNLTSGMDDPRVFQRLLKIVTILWSHYRKHLKVEVAVLCEHFMLRVLRLGPQVQPSKSLMRQQMDVLDEIVRWFDMPHNVCEIFLNYDMDHKAGVKQWRVCEQITGALCTLAEQCSEVIAGQSSMRAAAERYGDSSREDIAQVEEAARALQEKALEAVCHVARSLMDASGHIFMMKADEGLRSKSVSLSGGWAINESNSESSGGFSLLKKKDKEKKKRAESWIADGSEIPAEDMNSAKKAGKRSMGGRRNSVVFKQEEHRRTEETLRIAFDIIDQKGLKKALNYLIAANFLTPSPRDVSNFLRMYQTSLDATVLGDYLGEGGRGDEEYWNLIRYHYVRAISFEGMNVEGGLRHFLTNCGFRLPGEAQKIDRLITTFSQCFWEDNSGTSCCPFSHQDTVFLLAFAVIMLNTDLHRANRPTERKKPKKMTKTEFLNNLRGVDPGGDLSKDYLSNTYDSIAARPIEMNFQAPKARNNSAADDPSAVPAAALDNGRVSYKGLSKGVKHAGELLRGMSLYDHAFIHIGVDTLLTQELVRFTVEATWHHYHGIIAAILDAATGFDVQSVLATLDILKYAMSTAIFLDMKMERTAFATQMAKIKFIKEQEQEESGNAKDAGMYIMSGNHKTEDWFQNMEAACDAGKNDACIAEIHLLIIDLRASMHDSRKRRDLKAVARRIQGGMALLDDANRIFLREGDMLKRCRSGKKIKYRFFLFNDQLLYTHQSRRGFYKIHQCLFLSLMRISEDGTPKNAFSIMHPRKSFLVICPTPELKRVWVDAILAEIERAVERKLKAEENRHNYADMDSAGTVTSKGSSSEWTELSHGVVVDVDGKGVGLREGKVKKEKSSGSDNGDVLNDRFHRALHCSTNLLSGLGDNKKGVAGESVKLQLYGFFKQAKEGDYSPETATRSALSSTGSSTLEGDAVAKLKLDAWKVNQGMSRSEAKQKYVDLLGVISPGWEDRGFEM</sequence>
<feature type="region of interest" description="Disordered" evidence="9">
    <location>
        <begin position="1"/>
        <end position="27"/>
    </location>
</feature>
<dbReference type="FunFam" id="3.40.50.300:FF:000997">
    <property type="entry name" value="Multidrug resistance-associated protein 1"/>
    <property type="match status" value="1"/>
</dbReference>